<dbReference type="Proteomes" id="UP000012960">
    <property type="component" value="Unplaced"/>
</dbReference>
<gene>
    <name evidence="1" type="ORF">GSMUA_231310.1</name>
</gene>
<organism evidence="2 3">
    <name type="scientific">Musa acuminata subsp. malaccensis</name>
    <name type="common">Wild banana</name>
    <name type="synonym">Musa malaccensis</name>
    <dbReference type="NCBI Taxonomy" id="214687"/>
    <lineage>
        <taxon>Eukaryota</taxon>
        <taxon>Viridiplantae</taxon>
        <taxon>Streptophyta</taxon>
        <taxon>Embryophyta</taxon>
        <taxon>Tracheophyta</taxon>
        <taxon>Spermatophyta</taxon>
        <taxon>Magnoliopsida</taxon>
        <taxon>Liliopsida</taxon>
        <taxon>Zingiberales</taxon>
        <taxon>Musaceae</taxon>
        <taxon>Musa</taxon>
    </lineage>
</organism>
<protein>
    <submittedName>
        <fullName evidence="1">(wild Malaysian banana) hypothetical protein</fullName>
    </submittedName>
</protein>
<reference evidence="1" key="1">
    <citation type="submission" date="2021-03" db="EMBL/GenBank/DDBJ databases">
        <authorList>
            <consortium name="Genoscope - CEA"/>
            <person name="William W."/>
        </authorList>
    </citation>
    <scope>NUCLEOTIDE SEQUENCE</scope>
    <source>
        <strain evidence="1">Doubled-haploid Pahang</strain>
    </source>
</reference>
<dbReference type="EMBL" id="HG996474">
    <property type="protein sequence ID" value="CAG1835026.1"/>
    <property type="molecule type" value="Genomic_DNA"/>
</dbReference>
<proteinExistence type="predicted"/>
<evidence type="ECO:0000313" key="3">
    <source>
        <dbReference type="Proteomes" id="UP000012960"/>
    </source>
</evidence>
<accession>A0A804KJ06</accession>
<reference evidence="2" key="2">
    <citation type="submission" date="2021-05" db="UniProtKB">
        <authorList>
            <consortium name="EnsemblPlants"/>
        </authorList>
    </citation>
    <scope>IDENTIFICATION</scope>
    <source>
        <strain evidence="2">subsp. malaccensis</strain>
    </source>
</reference>
<keyword evidence="3" id="KW-1185">Reference proteome</keyword>
<evidence type="ECO:0000313" key="1">
    <source>
        <dbReference type="EMBL" id="CAG1835026.1"/>
    </source>
</evidence>
<dbReference type="Gramene" id="Ma09_t12950.1">
    <property type="protein sequence ID" value="Ma09_p12950.1"/>
    <property type="gene ID" value="Ma09_g12950"/>
</dbReference>
<dbReference type="AlphaFoldDB" id="A0A804KJ06"/>
<dbReference type="InParanoid" id="A0A804KJ06"/>
<evidence type="ECO:0000313" key="2">
    <source>
        <dbReference type="EnsemblPlants" id="Ma09_p12950.1"/>
    </source>
</evidence>
<sequence length="53" mass="5881">MLKECNTGCSIATSSALCAAKGSQGNHRKLLVGAKEFRYEFLCLKIHLKILRQ</sequence>
<name>A0A804KJ06_MUSAM</name>
<dbReference type="EnsemblPlants" id="Ma09_t12950.1">
    <property type="protein sequence ID" value="Ma09_p12950.1"/>
    <property type="gene ID" value="Ma09_g12950"/>
</dbReference>